<dbReference type="PANTHER" id="PTHR18968">
    <property type="entry name" value="THIAMINE PYROPHOSPHATE ENZYMES"/>
    <property type="match status" value="1"/>
</dbReference>
<dbReference type="SUPFAM" id="SSF52467">
    <property type="entry name" value="DHS-like NAD/FAD-binding domain"/>
    <property type="match status" value="1"/>
</dbReference>
<keyword evidence="3 4" id="KW-0786">Thiamine pyrophosphate</keyword>
<dbReference type="InterPro" id="IPR012000">
    <property type="entry name" value="Thiamin_PyroP_enz_cen_dom"/>
</dbReference>
<dbReference type="InterPro" id="IPR000399">
    <property type="entry name" value="TPP-bd_CS"/>
</dbReference>
<dbReference type="Gene3D" id="3.40.50.1220">
    <property type="entry name" value="TPP-binding domain"/>
    <property type="match status" value="1"/>
</dbReference>
<dbReference type="InterPro" id="IPR029035">
    <property type="entry name" value="DHS-like_NAD/FAD-binding_dom"/>
</dbReference>
<dbReference type="InterPro" id="IPR029061">
    <property type="entry name" value="THDP-binding"/>
</dbReference>
<dbReference type="Gene3D" id="3.40.50.970">
    <property type="match status" value="2"/>
</dbReference>
<evidence type="ECO:0000256" key="2">
    <source>
        <dbReference type="ARBA" id="ARBA00007812"/>
    </source>
</evidence>
<dbReference type="PROSITE" id="PS00187">
    <property type="entry name" value="TPP_ENZYMES"/>
    <property type="match status" value="1"/>
</dbReference>
<sequence length="468" mass="51476">MKKNLKTKMTGGKCLIDCLYKEGVRVIFGLPGVQMYHAIIPILDYPDMKFITTRHEQATTYMADGYAKASGKVGVAMVVPGPGLQNASAGITNAYASSSRVLIVSGQIDRDKISKDVGILHEINDQLDIIKPITKWQTRVLNAKKIPLVVKKAFKKISTGRPRPVEIEIPPEALSEFSHVKNYQKIKIQLANIDKKSVDKASKILAKAKRPVIWAGGGVNISGASAELLALAEYLQAPVLTTPEGKGAISDKHYLSIGTPQGRSTGNSKDPLRDFFYTCDVVLAVGTRFANAEVKSSQQIVQIDVDLKEIGRNHKKTFGILGDARLALTQLLKTIKNKTKSKKSQKNFFEEIKLNRYNNKETRVEPLWSYVKALRNAIPHDGILVTDMTTIAYYSRVYYHTYIPRSYFTSSYSGNLGSAFPTSLGVKIAKPKQTVVSISGDGGFLFNSQELATAAQFGINVIAVVFND</sequence>
<dbReference type="AlphaFoldDB" id="A0A382B341"/>
<dbReference type="SUPFAM" id="SSF52518">
    <property type="entry name" value="Thiamin diphosphate-binding fold (THDP-binding)"/>
    <property type="match status" value="2"/>
</dbReference>
<dbReference type="GO" id="GO:0030976">
    <property type="term" value="F:thiamine pyrophosphate binding"/>
    <property type="evidence" value="ECO:0007669"/>
    <property type="project" value="InterPro"/>
</dbReference>
<evidence type="ECO:0008006" key="9">
    <source>
        <dbReference type="Google" id="ProtNLM"/>
    </source>
</evidence>
<evidence type="ECO:0000256" key="1">
    <source>
        <dbReference type="ARBA" id="ARBA00001964"/>
    </source>
</evidence>
<organism evidence="8">
    <name type="scientific">marine metagenome</name>
    <dbReference type="NCBI Taxonomy" id="408172"/>
    <lineage>
        <taxon>unclassified sequences</taxon>
        <taxon>metagenomes</taxon>
        <taxon>ecological metagenomes</taxon>
    </lineage>
</organism>
<dbReference type="PANTHER" id="PTHR18968:SF13">
    <property type="entry name" value="ACETOLACTATE SYNTHASE CATALYTIC SUBUNIT, MITOCHONDRIAL"/>
    <property type="match status" value="1"/>
</dbReference>
<dbReference type="InterPro" id="IPR011766">
    <property type="entry name" value="TPP_enzyme_TPP-bd"/>
</dbReference>
<evidence type="ECO:0000313" key="8">
    <source>
        <dbReference type="EMBL" id="SVB08024.1"/>
    </source>
</evidence>
<dbReference type="EMBL" id="UINC01027930">
    <property type="protein sequence ID" value="SVB08024.1"/>
    <property type="molecule type" value="Genomic_DNA"/>
</dbReference>
<evidence type="ECO:0000259" key="6">
    <source>
        <dbReference type="Pfam" id="PF02775"/>
    </source>
</evidence>
<dbReference type="GO" id="GO:0009099">
    <property type="term" value="P:L-valine biosynthetic process"/>
    <property type="evidence" value="ECO:0007669"/>
    <property type="project" value="TreeGrafter"/>
</dbReference>
<gene>
    <name evidence="8" type="ORF">METZ01_LOCUS160878</name>
</gene>
<evidence type="ECO:0000256" key="4">
    <source>
        <dbReference type="RuleBase" id="RU362132"/>
    </source>
</evidence>
<evidence type="ECO:0000256" key="3">
    <source>
        <dbReference type="ARBA" id="ARBA00023052"/>
    </source>
</evidence>
<accession>A0A382B341</accession>
<feature type="domain" description="Thiamine pyrophosphate enzyme central" evidence="5">
    <location>
        <begin position="198"/>
        <end position="331"/>
    </location>
</feature>
<proteinExistence type="inferred from homology"/>
<evidence type="ECO:0000259" key="7">
    <source>
        <dbReference type="Pfam" id="PF02776"/>
    </source>
</evidence>
<name>A0A382B341_9ZZZZ</name>
<dbReference type="GO" id="GO:0050660">
    <property type="term" value="F:flavin adenine dinucleotide binding"/>
    <property type="evidence" value="ECO:0007669"/>
    <property type="project" value="TreeGrafter"/>
</dbReference>
<dbReference type="GO" id="GO:0003984">
    <property type="term" value="F:acetolactate synthase activity"/>
    <property type="evidence" value="ECO:0007669"/>
    <property type="project" value="TreeGrafter"/>
</dbReference>
<dbReference type="Pfam" id="PF02775">
    <property type="entry name" value="TPP_enzyme_C"/>
    <property type="match status" value="1"/>
</dbReference>
<feature type="domain" description="Thiamine pyrophosphate enzyme N-terminal TPP-binding" evidence="7">
    <location>
        <begin position="9"/>
        <end position="127"/>
    </location>
</feature>
<dbReference type="GO" id="GO:0005948">
    <property type="term" value="C:acetolactate synthase complex"/>
    <property type="evidence" value="ECO:0007669"/>
    <property type="project" value="TreeGrafter"/>
</dbReference>
<feature type="domain" description="Thiamine pyrophosphate enzyme TPP-binding" evidence="6">
    <location>
        <begin position="395"/>
        <end position="468"/>
    </location>
</feature>
<comment type="cofactor">
    <cofactor evidence="1">
        <name>thiamine diphosphate</name>
        <dbReference type="ChEBI" id="CHEBI:58937"/>
    </cofactor>
</comment>
<protein>
    <recommendedName>
        <fullName evidence="9">Thiamine pyrophosphate-binding protein</fullName>
    </recommendedName>
</protein>
<dbReference type="CDD" id="cd00568">
    <property type="entry name" value="TPP_enzymes"/>
    <property type="match status" value="1"/>
</dbReference>
<dbReference type="Pfam" id="PF02776">
    <property type="entry name" value="TPP_enzyme_N"/>
    <property type="match status" value="1"/>
</dbReference>
<dbReference type="CDD" id="cd07035">
    <property type="entry name" value="TPP_PYR_POX_like"/>
    <property type="match status" value="1"/>
</dbReference>
<dbReference type="Pfam" id="PF00205">
    <property type="entry name" value="TPP_enzyme_M"/>
    <property type="match status" value="1"/>
</dbReference>
<dbReference type="GO" id="GO:0009097">
    <property type="term" value="P:isoleucine biosynthetic process"/>
    <property type="evidence" value="ECO:0007669"/>
    <property type="project" value="TreeGrafter"/>
</dbReference>
<dbReference type="InterPro" id="IPR045229">
    <property type="entry name" value="TPP_enz"/>
</dbReference>
<feature type="non-terminal residue" evidence="8">
    <location>
        <position position="468"/>
    </location>
</feature>
<dbReference type="GO" id="GO:0000287">
    <property type="term" value="F:magnesium ion binding"/>
    <property type="evidence" value="ECO:0007669"/>
    <property type="project" value="InterPro"/>
</dbReference>
<comment type="similarity">
    <text evidence="2 4">Belongs to the TPP enzyme family.</text>
</comment>
<evidence type="ECO:0000259" key="5">
    <source>
        <dbReference type="Pfam" id="PF00205"/>
    </source>
</evidence>
<reference evidence="8" key="1">
    <citation type="submission" date="2018-05" db="EMBL/GenBank/DDBJ databases">
        <authorList>
            <person name="Lanie J.A."/>
            <person name="Ng W.-L."/>
            <person name="Kazmierczak K.M."/>
            <person name="Andrzejewski T.M."/>
            <person name="Davidsen T.M."/>
            <person name="Wayne K.J."/>
            <person name="Tettelin H."/>
            <person name="Glass J.I."/>
            <person name="Rusch D."/>
            <person name="Podicherti R."/>
            <person name="Tsui H.-C.T."/>
            <person name="Winkler M.E."/>
        </authorList>
    </citation>
    <scope>NUCLEOTIDE SEQUENCE</scope>
</reference>
<dbReference type="InterPro" id="IPR012001">
    <property type="entry name" value="Thiamin_PyroP_enz_TPP-bd_dom"/>
</dbReference>